<dbReference type="CDD" id="cd06223">
    <property type="entry name" value="PRTases_typeI"/>
    <property type="match status" value="1"/>
</dbReference>
<accession>A0AAJ0DF33</accession>
<keyword evidence="2" id="KW-0560">Oxidoreductase</keyword>
<evidence type="ECO:0000313" key="5">
    <source>
        <dbReference type="EMBL" id="KAK3052864.1"/>
    </source>
</evidence>
<evidence type="ECO:0008006" key="7">
    <source>
        <dbReference type="Google" id="ProtNLM"/>
    </source>
</evidence>
<evidence type="ECO:0000256" key="2">
    <source>
        <dbReference type="ARBA" id="ARBA00023002"/>
    </source>
</evidence>
<proteinExistence type="inferred from homology"/>
<dbReference type="EMBL" id="JAWDJX010000018">
    <property type="protein sequence ID" value="KAK3052864.1"/>
    <property type="molecule type" value="Genomic_DNA"/>
</dbReference>
<reference evidence="5" key="1">
    <citation type="submission" date="2023-04" db="EMBL/GenBank/DDBJ databases">
        <title>Black Yeasts Isolated from many extreme environments.</title>
        <authorList>
            <person name="Coleine C."/>
            <person name="Stajich J.E."/>
            <person name="Selbmann L."/>
        </authorList>
    </citation>
    <scope>NUCLEOTIDE SEQUENCE</scope>
    <source>
        <strain evidence="5">CCFEE 5312</strain>
    </source>
</reference>
<dbReference type="InterPro" id="IPR000836">
    <property type="entry name" value="PRTase_dom"/>
</dbReference>
<gene>
    <name evidence="5" type="ORF">LTR09_005928</name>
</gene>
<dbReference type="PRINTS" id="PR00081">
    <property type="entry name" value="GDHRDH"/>
</dbReference>
<comment type="similarity">
    <text evidence="1 3">Belongs to the short-chain dehydrogenases/reductases (SDR) family.</text>
</comment>
<evidence type="ECO:0000256" key="3">
    <source>
        <dbReference type="RuleBase" id="RU000363"/>
    </source>
</evidence>
<evidence type="ECO:0000313" key="6">
    <source>
        <dbReference type="Proteomes" id="UP001271007"/>
    </source>
</evidence>
<organism evidence="5 6">
    <name type="scientific">Extremus antarcticus</name>
    <dbReference type="NCBI Taxonomy" id="702011"/>
    <lineage>
        <taxon>Eukaryota</taxon>
        <taxon>Fungi</taxon>
        <taxon>Dikarya</taxon>
        <taxon>Ascomycota</taxon>
        <taxon>Pezizomycotina</taxon>
        <taxon>Dothideomycetes</taxon>
        <taxon>Dothideomycetidae</taxon>
        <taxon>Mycosphaerellales</taxon>
        <taxon>Extremaceae</taxon>
        <taxon>Extremus</taxon>
    </lineage>
</organism>
<comment type="caution">
    <text evidence="5">The sequence shown here is derived from an EMBL/GenBank/DDBJ whole genome shotgun (WGS) entry which is preliminary data.</text>
</comment>
<dbReference type="PRINTS" id="PR00080">
    <property type="entry name" value="SDRFAMILY"/>
</dbReference>
<keyword evidence="6" id="KW-1185">Reference proteome</keyword>
<protein>
    <recommendedName>
        <fullName evidence="7">Short-chain dehydrogenase</fullName>
    </recommendedName>
</protein>
<dbReference type="InterPro" id="IPR036291">
    <property type="entry name" value="NAD(P)-bd_dom_sf"/>
</dbReference>
<dbReference type="Proteomes" id="UP001271007">
    <property type="component" value="Unassembled WGS sequence"/>
</dbReference>
<feature type="region of interest" description="Disordered" evidence="4">
    <location>
        <begin position="1"/>
        <end position="26"/>
    </location>
</feature>
<feature type="compositionally biased region" description="Basic and acidic residues" evidence="4">
    <location>
        <begin position="13"/>
        <end position="22"/>
    </location>
</feature>
<dbReference type="PANTHER" id="PTHR24320:SF272">
    <property type="entry name" value="NAD(P)-BINDING ROSSMANN-FOLD SUPERFAMILY PROTEIN"/>
    <property type="match status" value="1"/>
</dbReference>
<evidence type="ECO:0000256" key="4">
    <source>
        <dbReference type="SAM" id="MobiDB-lite"/>
    </source>
</evidence>
<dbReference type="PANTHER" id="PTHR24320">
    <property type="entry name" value="RETINOL DEHYDROGENASE"/>
    <property type="match status" value="1"/>
</dbReference>
<sequence>MGPPATPYQPYAEVHKDPKGPGDARPTSLQILKDSDAIGKLKGKTVLITGCSAGIGVETARAMYEAGATVFAAARDMKKLDGVIEDIVKNAQENKDGPRPQPIELHLDSLEAVRKGAEDFKQKCGGQLSILINNAGVMATPYSTTKDGLETQIAVNHFAHFLLFQLLKPLLLDSAKQSGSPSRVINVTSAGHRFSTLKFNDKASLDAWNSGEGYNNWIAYGSSKSANVLMTNAIDRKYGSQGIHGLAVHPGGIATDLGRHMTKEDWEAYGEENVKRMMATIFKSTSQGSANTVWAAVSPHFEGKNGGQYLEDCGETGLAGESDAAGTPGYRPHIYDEELENKLWKLSCEVVGVHED</sequence>
<dbReference type="SUPFAM" id="SSF51735">
    <property type="entry name" value="NAD(P)-binding Rossmann-fold domains"/>
    <property type="match status" value="1"/>
</dbReference>
<evidence type="ECO:0000256" key="1">
    <source>
        <dbReference type="ARBA" id="ARBA00006484"/>
    </source>
</evidence>
<dbReference type="GO" id="GO:0016491">
    <property type="term" value="F:oxidoreductase activity"/>
    <property type="evidence" value="ECO:0007669"/>
    <property type="project" value="UniProtKB-KW"/>
</dbReference>
<dbReference type="Gene3D" id="3.40.50.720">
    <property type="entry name" value="NAD(P)-binding Rossmann-like Domain"/>
    <property type="match status" value="1"/>
</dbReference>
<name>A0AAJ0DF33_9PEZI</name>
<dbReference type="Pfam" id="PF00106">
    <property type="entry name" value="adh_short"/>
    <property type="match status" value="2"/>
</dbReference>
<dbReference type="InterPro" id="IPR002347">
    <property type="entry name" value="SDR_fam"/>
</dbReference>
<dbReference type="AlphaFoldDB" id="A0AAJ0DF33"/>